<keyword evidence="3" id="KW-0067">ATP-binding</keyword>
<dbReference type="Gene3D" id="3.40.50.300">
    <property type="entry name" value="P-loop containing nucleotide triphosphate hydrolases"/>
    <property type="match status" value="1"/>
</dbReference>
<proteinExistence type="predicted"/>
<gene>
    <name evidence="5" type="ORF">METZ01_LOCUS8045</name>
</gene>
<sequence>VNDVDFNLYEDRIHAIIGPNGAGKTTLVSMICGRTPSSSGRINFKGKDITRLSSAKRVQAGIVYTFQVTSIFGNLSCFENVALSAQRTLREQPEGRASLEKWGMVSEIEIEKAVSKYLLKVGLEGIESQIASTLPYGHQKLLEVAMGLAAGPELLILDEPTQGLAESEIDNLIQLIRDISKSVNVLLIEHNMEVVFNLAEHVTVMDNGSILAEGTPSEIENNPAVQDSYLGN</sequence>
<keyword evidence="2" id="KW-0547">Nucleotide-binding</keyword>
<dbReference type="PANTHER" id="PTHR45772:SF3">
    <property type="entry name" value="ABC TRANSPORTER ATP-BINDING PROTEIN"/>
    <property type="match status" value="1"/>
</dbReference>
<dbReference type="SUPFAM" id="SSF52540">
    <property type="entry name" value="P-loop containing nucleoside triphosphate hydrolases"/>
    <property type="match status" value="1"/>
</dbReference>
<dbReference type="GO" id="GO:0016887">
    <property type="term" value="F:ATP hydrolysis activity"/>
    <property type="evidence" value="ECO:0007669"/>
    <property type="project" value="InterPro"/>
</dbReference>
<accession>A0A381NKV4</accession>
<dbReference type="Pfam" id="PF00005">
    <property type="entry name" value="ABC_tran"/>
    <property type="match status" value="1"/>
</dbReference>
<dbReference type="InterPro" id="IPR051120">
    <property type="entry name" value="ABC_AA/LPS_Transport"/>
</dbReference>
<evidence type="ECO:0000259" key="4">
    <source>
        <dbReference type="PROSITE" id="PS50893"/>
    </source>
</evidence>
<name>A0A381NKV4_9ZZZZ</name>
<evidence type="ECO:0000256" key="2">
    <source>
        <dbReference type="ARBA" id="ARBA00022741"/>
    </source>
</evidence>
<protein>
    <recommendedName>
        <fullName evidence="4">ABC transporter domain-containing protein</fullName>
    </recommendedName>
</protein>
<dbReference type="EMBL" id="UINC01000432">
    <property type="protein sequence ID" value="SUZ55191.1"/>
    <property type="molecule type" value="Genomic_DNA"/>
</dbReference>
<dbReference type="GO" id="GO:0005886">
    <property type="term" value="C:plasma membrane"/>
    <property type="evidence" value="ECO:0007669"/>
    <property type="project" value="TreeGrafter"/>
</dbReference>
<evidence type="ECO:0000313" key="5">
    <source>
        <dbReference type="EMBL" id="SUZ55191.1"/>
    </source>
</evidence>
<dbReference type="PROSITE" id="PS50893">
    <property type="entry name" value="ABC_TRANSPORTER_2"/>
    <property type="match status" value="1"/>
</dbReference>
<dbReference type="PANTHER" id="PTHR45772">
    <property type="entry name" value="CONSERVED COMPONENT OF ABC TRANSPORTER FOR NATURAL AMINO ACIDS-RELATED"/>
    <property type="match status" value="1"/>
</dbReference>
<organism evidence="5">
    <name type="scientific">marine metagenome</name>
    <dbReference type="NCBI Taxonomy" id="408172"/>
    <lineage>
        <taxon>unclassified sequences</taxon>
        <taxon>metagenomes</taxon>
        <taxon>ecological metagenomes</taxon>
    </lineage>
</organism>
<dbReference type="InterPro" id="IPR003439">
    <property type="entry name" value="ABC_transporter-like_ATP-bd"/>
</dbReference>
<dbReference type="InterPro" id="IPR027417">
    <property type="entry name" value="P-loop_NTPase"/>
</dbReference>
<evidence type="ECO:0000256" key="1">
    <source>
        <dbReference type="ARBA" id="ARBA00022448"/>
    </source>
</evidence>
<reference evidence="5" key="1">
    <citation type="submission" date="2018-05" db="EMBL/GenBank/DDBJ databases">
        <authorList>
            <person name="Lanie J.A."/>
            <person name="Ng W.-L."/>
            <person name="Kazmierczak K.M."/>
            <person name="Andrzejewski T.M."/>
            <person name="Davidsen T.M."/>
            <person name="Wayne K.J."/>
            <person name="Tettelin H."/>
            <person name="Glass J.I."/>
            <person name="Rusch D."/>
            <person name="Podicherti R."/>
            <person name="Tsui H.-C.T."/>
            <person name="Winkler M.E."/>
        </authorList>
    </citation>
    <scope>NUCLEOTIDE SEQUENCE</scope>
</reference>
<dbReference type="InterPro" id="IPR032823">
    <property type="entry name" value="BCA_ABC_TP_C"/>
</dbReference>
<dbReference type="GO" id="GO:0005524">
    <property type="term" value="F:ATP binding"/>
    <property type="evidence" value="ECO:0007669"/>
    <property type="project" value="UniProtKB-KW"/>
</dbReference>
<dbReference type="InterPro" id="IPR003593">
    <property type="entry name" value="AAA+_ATPase"/>
</dbReference>
<feature type="non-terminal residue" evidence="5">
    <location>
        <position position="1"/>
    </location>
</feature>
<keyword evidence="1" id="KW-0813">Transport</keyword>
<dbReference type="AlphaFoldDB" id="A0A381NKV4"/>
<feature type="domain" description="ABC transporter" evidence="4">
    <location>
        <begin position="1"/>
        <end position="232"/>
    </location>
</feature>
<dbReference type="SMART" id="SM00382">
    <property type="entry name" value="AAA"/>
    <property type="match status" value="1"/>
</dbReference>
<dbReference type="Pfam" id="PF12399">
    <property type="entry name" value="BCA_ABC_TP_C"/>
    <property type="match status" value="1"/>
</dbReference>
<dbReference type="CDD" id="cd03219">
    <property type="entry name" value="ABC_Mj1267_LivG_branched"/>
    <property type="match status" value="1"/>
</dbReference>
<evidence type="ECO:0000256" key="3">
    <source>
        <dbReference type="ARBA" id="ARBA00022840"/>
    </source>
</evidence>